<keyword evidence="8" id="KW-0413">Isomerase</keyword>
<feature type="non-terminal residue" evidence="12">
    <location>
        <position position="1"/>
    </location>
</feature>
<evidence type="ECO:0000256" key="6">
    <source>
        <dbReference type="ARBA" id="ARBA00023110"/>
    </source>
</evidence>
<evidence type="ECO:0000256" key="1">
    <source>
        <dbReference type="ARBA" id="ARBA00000971"/>
    </source>
</evidence>
<dbReference type="Proteomes" id="UP001178507">
    <property type="component" value="Unassembled WGS sequence"/>
</dbReference>
<protein>
    <recommendedName>
        <fullName evidence="3">peptidylprolyl isomerase</fullName>
        <ecNumber evidence="3">5.2.1.8</ecNumber>
    </recommendedName>
</protein>
<feature type="transmembrane region" description="Helical" evidence="10">
    <location>
        <begin position="412"/>
        <end position="431"/>
    </location>
</feature>
<dbReference type="GO" id="GO:0000139">
    <property type="term" value="C:Golgi membrane"/>
    <property type="evidence" value="ECO:0007669"/>
    <property type="project" value="InterPro"/>
</dbReference>
<keyword evidence="4 10" id="KW-0812">Transmembrane</keyword>
<feature type="transmembrane region" description="Helical" evidence="10">
    <location>
        <begin position="543"/>
        <end position="561"/>
    </location>
</feature>
<evidence type="ECO:0000256" key="3">
    <source>
        <dbReference type="ARBA" id="ARBA00013194"/>
    </source>
</evidence>
<evidence type="ECO:0000256" key="2">
    <source>
        <dbReference type="ARBA" id="ARBA00004141"/>
    </source>
</evidence>
<organism evidence="12 13">
    <name type="scientific">Effrenium voratum</name>
    <dbReference type="NCBI Taxonomy" id="2562239"/>
    <lineage>
        <taxon>Eukaryota</taxon>
        <taxon>Sar</taxon>
        <taxon>Alveolata</taxon>
        <taxon>Dinophyceae</taxon>
        <taxon>Suessiales</taxon>
        <taxon>Symbiodiniaceae</taxon>
        <taxon>Effrenium</taxon>
    </lineage>
</organism>
<dbReference type="PROSITE" id="PS50072">
    <property type="entry name" value="CSA_PPIASE_2"/>
    <property type="match status" value="1"/>
</dbReference>
<keyword evidence="7 10" id="KW-0472">Membrane</keyword>
<feature type="transmembrane region" description="Helical" evidence="10">
    <location>
        <begin position="514"/>
        <end position="531"/>
    </location>
</feature>
<dbReference type="GO" id="GO:0015165">
    <property type="term" value="F:pyrimidine nucleotide-sugar transmembrane transporter activity"/>
    <property type="evidence" value="ECO:0007669"/>
    <property type="project" value="InterPro"/>
</dbReference>
<gene>
    <name evidence="12" type="ORF">EVOR1521_LOCUS8745</name>
</gene>
<evidence type="ECO:0000313" key="12">
    <source>
        <dbReference type="EMBL" id="CAJ1380915.1"/>
    </source>
</evidence>
<evidence type="ECO:0000256" key="9">
    <source>
        <dbReference type="SAM" id="MobiDB-lite"/>
    </source>
</evidence>
<dbReference type="InterPro" id="IPR002130">
    <property type="entry name" value="Cyclophilin-type_PPIase_dom"/>
</dbReference>
<dbReference type="PANTHER" id="PTHR11071:SF561">
    <property type="entry name" value="PEPTIDYL-PROLYL CIS-TRANS ISOMERASE D-RELATED"/>
    <property type="match status" value="1"/>
</dbReference>
<reference evidence="12" key="1">
    <citation type="submission" date="2023-08" db="EMBL/GenBank/DDBJ databases">
        <authorList>
            <person name="Chen Y."/>
            <person name="Shah S."/>
            <person name="Dougan E. K."/>
            <person name="Thang M."/>
            <person name="Chan C."/>
        </authorList>
    </citation>
    <scope>NUCLEOTIDE SEQUENCE</scope>
</reference>
<dbReference type="Pfam" id="PF04142">
    <property type="entry name" value="Nuc_sug_transp"/>
    <property type="match status" value="1"/>
</dbReference>
<dbReference type="Gene3D" id="2.40.100.10">
    <property type="entry name" value="Cyclophilin-like"/>
    <property type="match status" value="1"/>
</dbReference>
<accession>A0AA36I4Q4</accession>
<dbReference type="PRINTS" id="PR00153">
    <property type="entry name" value="CSAPPISMRASE"/>
</dbReference>
<keyword evidence="13" id="KW-1185">Reference proteome</keyword>
<name>A0AA36I4Q4_9DINO</name>
<dbReference type="PANTHER" id="PTHR11071">
    <property type="entry name" value="PEPTIDYL-PROLYL CIS-TRANS ISOMERASE"/>
    <property type="match status" value="1"/>
</dbReference>
<evidence type="ECO:0000256" key="4">
    <source>
        <dbReference type="ARBA" id="ARBA00022692"/>
    </source>
</evidence>
<sequence length="599" mass="64965">DGKGWSGGSTRPDGEANQPANIKEKRPKVFLEVELHKRQLGRIVLELFGDVVPKTVENFRCLCTGEKGISAVSGKPLSFKGSRFHKIIPGKIIQGGDITKGDGSGGDSIYNQDGDGTFGCENFKVKHDRPALVSMAHKRGQEGKNCSQFFFTSKAEPKLDGKHTVFGRVIEGLDKLSKLESMGTKGGTPLFEAVISDCGELESACMGARKRKMEQVPLPPGWKQKESRSKVSPLSSLGFGFIQKPGREKPEVFAVATQLKGRGGPGMASLKEPLLPNRNVVPKGASAVQTALAFAVFIAVRSFHPIIIDISKTDGKLPYGKATPCVVNSAVDIAIGNTLALLFGGMDGLKQCWDPVPLKIFSAIAVVYAFGDFLEMQSMAVMGGAAYQILLQSKLLVTALIMWGLRGQRQTTLQWNVLVTIALGMSAFVLSEDSSDEGSFQPIGLLFVVAKVFFSCLCAVLAEKHLKAFKEMPIYAQVAQLKIAWLVTSLLLTLLFDRNVREDGFWSGWDSRTIVVAISWVCKGWSTFYVLKTLDSVLKNIGEAAAILVIYIFDVLVADAVSDILPVHGKDFHIATCLMVLVIVLTVISYTLAPTWKSA</sequence>
<feature type="region of interest" description="Disordered" evidence="9">
    <location>
        <begin position="1"/>
        <end position="23"/>
    </location>
</feature>
<dbReference type="GO" id="GO:0006457">
    <property type="term" value="P:protein folding"/>
    <property type="evidence" value="ECO:0007669"/>
    <property type="project" value="TreeGrafter"/>
</dbReference>
<evidence type="ECO:0000259" key="11">
    <source>
        <dbReference type="PROSITE" id="PS50072"/>
    </source>
</evidence>
<dbReference type="EMBL" id="CAUJNA010000762">
    <property type="protein sequence ID" value="CAJ1380915.1"/>
    <property type="molecule type" value="Genomic_DNA"/>
</dbReference>
<comment type="subcellular location">
    <subcellularLocation>
        <location evidence="2">Membrane</location>
        <topology evidence="2">Multi-pass membrane protein</topology>
    </subcellularLocation>
</comment>
<dbReference type="GO" id="GO:0016018">
    <property type="term" value="F:cyclosporin A binding"/>
    <property type="evidence" value="ECO:0007669"/>
    <property type="project" value="TreeGrafter"/>
</dbReference>
<feature type="transmembrane region" description="Helical" evidence="10">
    <location>
        <begin position="386"/>
        <end position="405"/>
    </location>
</feature>
<dbReference type="SUPFAM" id="SSF50891">
    <property type="entry name" value="Cyclophilin-like"/>
    <property type="match status" value="1"/>
</dbReference>
<evidence type="ECO:0000256" key="7">
    <source>
        <dbReference type="ARBA" id="ARBA00023136"/>
    </source>
</evidence>
<evidence type="ECO:0000313" key="13">
    <source>
        <dbReference type="Proteomes" id="UP001178507"/>
    </source>
</evidence>
<evidence type="ECO:0000256" key="10">
    <source>
        <dbReference type="SAM" id="Phobius"/>
    </source>
</evidence>
<dbReference type="Pfam" id="PF00160">
    <property type="entry name" value="Pro_isomerase"/>
    <property type="match status" value="1"/>
</dbReference>
<dbReference type="EC" id="5.2.1.8" evidence="3"/>
<dbReference type="InterPro" id="IPR007271">
    <property type="entry name" value="Nuc_sug_transpt"/>
</dbReference>
<feature type="domain" description="PPIase cyclophilin-type" evidence="11">
    <location>
        <begin position="30"/>
        <end position="200"/>
    </location>
</feature>
<evidence type="ECO:0000256" key="8">
    <source>
        <dbReference type="ARBA" id="ARBA00023235"/>
    </source>
</evidence>
<keyword evidence="6" id="KW-0697">Rotamase</keyword>
<proteinExistence type="predicted"/>
<evidence type="ECO:0000256" key="5">
    <source>
        <dbReference type="ARBA" id="ARBA00022989"/>
    </source>
</evidence>
<dbReference type="GO" id="GO:0003755">
    <property type="term" value="F:peptidyl-prolyl cis-trans isomerase activity"/>
    <property type="evidence" value="ECO:0007669"/>
    <property type="project" value="UniProtKB-KW"/>
</dbReference>
<feature type="transmembrane region" description="Helical" evidence="10">
    <location>
        <begin position="573"/>
        <end position="593"/>
    </location>
</feature>
<feature type="transmembrane region" description="Helical" evidence="10">
    <location>
        <begin position="443"/>
        <end position="462"/>
    </location>
</feature>
<dbReference type="AlphaFoldDB" id="A0AA36I4Q4"/>
<dbReference type="FunFam" id="2.40.100.10:FF:000025">
    <property type="entry name" value="Peptidyl-prolyl cis-trans isomerase CYP19-2"/>
    <property type="match status" value="1"/>
</dbReference>
<comment type="caution">
    <text evidence="12">The sequence shown here is derived from an EMBL/GenBank/DDBJ whole genome shotgun (WGS) entry which is preliminary data.</text>
</comment>
<keyword evidence="5 10" id="KW-1133">Transmembrane helix</keyword>
<comment type="catalytic activity">
    <reaction evidence="1">
        <text>[protein]-peptidylproline (omega=180) = [protein]-peptidylproline (omega=0)</text>
        <dbReference type="Rhea" id="RHEA:16237"/>
        <dbReference type="Rhea" id="RHEA-COMP:10747"/>
        <dbReference type="Rhea" id="RHEA-COMP:10748"/>
        <dbReference type="ChEBI" id="CHEBI:83833"/>
        <dbReference type="ChEBI" id="CHEBI:83834"/>
        <dbReference type="EC" id="5.2.1.8"/>
    </reaction>
</comment>
<dbReference type="InterPro" id="IPR029000">
    <property type="entry name" value="Cyclophilin-like_dom_sf"/>
</dbReference>
<feature type="transmembrane region" description="Helical" evidence="10">
    <location>
        <begin position="474"/>
        <end position="494"/>
    </location>
</feature>